<sequence length="119" mass="13336">MYSQFHDDPAYTATSTVQMSMGTSLYEAPPTFSTTQDAWFKSGCKPGNCGPRTPHATPSMQDDVMKDFRSTPRKPYSIEEWMDIWADSIPLFLHRISMGKSGGPSFVEQSRQIYTSGLP</sequence>
<comment type="caution">
    <text evidence="1">The sequence shown here is derived from an EMBL/GenBank/DDBJ whole genome shotgun (WGS) entry which is preliminary data.</text>
</comment>
<keyword evidence="2" id="KW-1185">Reference proteome</keyword>
<dbReference type="AlphaFoldDB" id="A0A369K568"/>
<accession>A0A369K568</accession>
<organism evidence="1 2">
    <name type="scientific">Hypsizygus marmoreus</name>
    <name type="common">White beech mushroom</name>
    <name type="synonym">Agaricus marmoreus</name>
    <dbReference type="NCBI Taxonomy" id="39966"/>
    <lineage>
        <taxon>Eukaryota</taxon>
        <taxon>Fungi</taxon>
        <taxon>Dikarya</taxon>
        <taxon>Basidiomycota</taxon>
        <taxon>Agaricomycotina</taxon>
        <taxon>Agaricomycetes</taxon>
        <taxon>Agaricomycetidae</taxon>
        <taxon>Agaricales</taxon>
        <taxon>Tricholomatineae</taxon>
        <taxon>Lyophyllaceae</taxon>
        <taxon>Hypsizygus</taxon>
    </lineage>
</organism>
<proteinExistence type="predicted"/>
<dbReference type="InParanoid" id="A0A369K568"/>
<evidence type="ECO:0000313" key="1">
    <source>
        <dbReference type="EMBL" id="RDB29771.1"/>
    </source>
</evidence>
<protein>
    <submittedName>
        <fullName evidence="1">Uncharacterized protein</fullName>
    </submittedName>
</protein>
<dbReference type="EMBL" id="LUEZ02000009">
    <property type="protein sequence ID" value="RDB29771.1"/>
    <property type="molecule type" value="Genomic_DNA"/>
</dbReference>
<name>A0A369K568_HYPMA</name>
<reference evidence="1" key="1">
    <citation type="submission" date="2018-04" db="EMBL/GenBank/DDBJ databases">
        <title>Whole genome sequencing of Hypsizygus marmoreus.</title>
        <authorList>
            <person name="Choi I.-G."/>
            <person name="Min B."/>
            <person name="Kim J.-G."/>
            <person name="Kim S."/>
            <person name="Oh Y.-L."/>
            <person name="Kong W.-S."/>
            <person name="Park H."/>
            <person name="Jeong J."/>
            <person name="Song E.-S."/>
        </authorList>
    </citation>
    <scope>NUCLEOTIDE SEQUENCE [LARGE SCALE GENOMIC DNA]</scope>
    <source>
        <strain evidence="1">51987-8</strain>
    </source>
</reference>
<dbReference type="Proteomes" id="UP000076154">
    <property type="component" value="Unassembled WGS sequence"/>
</dbReference>
<gene>
    <name evidence="1" type="ORF">Hypma_013765</name>
</gene>
<evidence type="ECO:0000313" key="2">
    <source>
        <dbReference type="Proteomes" id="UP000076154"/>
    </source>
</evidence>